<dbReference type="GO" id="GO:0003677">
    <property type="term" value="F:DNA binding"/>
    <property type="evidence" value="ECO:0007669"/>
    <property type="project" value="UniProtKB-KW"/>
</dbReference>
<evidence type="ECO:0000259" key="4">
    <source>
        <dbReference type="PROSITE" id="PS50995"/>
    </source>
</evidence>
<keyword evidence="1" id="KW-0805">Transcription regulation</keyword>
<dbReference type="Gene3D" id="1.10.10.10">
    <property type="entry name" value="Winged helix-like DNA-binding domain superfamily/Winged helix DNA-binding domain"/>
    <property type="match status" value="1"/>
</dbReference>
<evidence type="ECO:0000313" key="6">
    <source>
        <dbReference type="Proteomes" id="UP001199916"/>
    </source>
</evidence>
<protein>
    <submittedName>
        <fullName evidence="5">Winged helix DNA-binding protein</fullName>
    </submittedName>
</protein>
<comment type="caution">
    <text evidence="5">The sequence shown here is derived from an EMBL/GenBank/DDBJ whole genome shotgun (WGS) entry which is preliminary data.</text>
</comment>
<accession>A0ABS8YJM2</accession>
<dbReference type="Pfam" id="PF12802">
    <property type="entry name" value="MarR_2"/>
    <property type="match status" value="1"/>
</dbReference>
<dbReference type="InterPro" id="IPR000835">
    <property type="entry name" value="HTH_MarR-typ"/>
</dbReference>
<dbReference type="PROSITE" id="PS50995">
    <property type="entry name" value="HTH_MARR_2"/>
    <property type="match status" value="1"/>
</dbReference>
<dbReference type="InterPro" id="IPR036390">
    <property type="entry name" value="WH_DNA-bd_sf"/>
</dbReference>
<keyword evidence="2 5" id="KW-0238">DNA-binding</keyword>
<dbReference type="PANTHER" id="PTHR35790">
    <property type="entry name" value="HTH-TYPE TRANSCRIPTIONAL REGULATOR PCHR"/>
    <property type="match status" value="1"/>
</dbReference>
<dbReference type="InterPro" id="IPR052067">
    <property type="entry name" value="Metal_resp_HTH_trans_reg"/>
</dbReference>
<dbReference type="EMBL" id="JAJNBZ010000012">
    <property type="protein sequence ID" value="MCE5170770.1"/>
    <property type="molecule type" value="Genomic_DNA"/>
</dbReference>
<feature type="domain" description="HTH marR-type" evidence="4">
    <location>
        <begin position="12"/>
        <end position="163"/>
    </location>
</feature>
<reference evidence="5 6" key="1">
    <citation type="submission" date="2021-11" db="EMBL/GenBank/DDBJ databases">
        <title>Draft genome sequence of Paenibacillus profundus YoMME, a new Gram-positive bacteria with exoelectrogenic properties.</title>
        <authorList>
            <person name="Hubenova Y."/>
            <person name="Hubenova E."/>
            <person name="Manasiev Y."/>
            <person name="Peykov S."/>
            <person name="Mitov M."/>
        </authorList>
    </citation>
    <scope>NUCLEOTIDE SEQUENCE [LARGE SCALE GENOMIC DNA]</scope>
    <source>
        <strain evidence="5 6">YoMME</strain>
    </source>
</reference>
<dbReference type="InterPro" id="IPR036388">
    <property type="entry name" value="WH-like_DNA-bd_sf"/>
</dbReference>
<sequence>MEERNMLKNKVYANLVDYLHTRDKSAEFRREKALAIIEEQNYADKEEVYLHLDKLTLTQLHVLHEIGERPDSNVTFISNQINVTKGGVSKAVAKLIAWELIQEHFRADNKKEIYYRLTEEGEKLAFVHARLHQQLENKHEELLERYSEEELKVIASFLKELTELNTSSL</sequence>
<evidence type="ECO:0000313" key="5">
    <source>
        <dbReference type="EMBL" id="MCE5170770.1"/>
    </source>
</evidence>
<dbReference type="PANTHER" id="PTHR35790:SF4">
    <property type="entry name" value="HTH-TYPE TRANSCRIPTIONAL REGULATOR PCHR"/>
    <property type="match status" value="1"/>
</dbReference>
<keyword evidence="3" id="KW-0804">Transcription</keyword>
<dbReference type="Proteomes" id="UP001199916">
    <property type="component" value="Unassembled WGS sequence"/>
</dbReference>
<keyword evidence="6" id="KW-1185">Reference proteome</keyword>
<name>A0ABS8YJM2_9BACL</name>
<gene>
    <name evidence="5" type="ORF">LQV63_15800</name>
</gene>
<proteinExistence type="predicted"/>
<dbReference type="RefSeq" id="WP_233697419.1">
    <property type="nucleotide sequence ID" value="NZ_JAJNBZ010000012.1"/>
</dbReference>
<dbReference type="SMART" id="SM00347">
    <property type="entry name" value="HTH_MARR"/>
    <property type="match status" value="1"/>
</dbReference>
<evidence type="ECO:0000256" key="1">
    <source>
        <dbReference type="ARBA" id="ARBA00023015"/>
    </source>
</evidence>
<evidence type="ECO:0000256" key="2">
    <source>
        <dbReference type="ARBA" id="ARBA00023125"/>
    </source>
</evidence>
<evidence type="ECO:0000256" key="3">
    <source>
        <dbReference type="ARBA" id="ARBA00023163"/>
    </source>
</evidence>
<organism evidence="5 6">
    <name type="scientific">Paenibacillus profundus</name>
    <dbReference type="NCBI Taxonomy" id="1173085"/>
    <lineage>
        <taxon>Bacteria</taxon>
        <taxon>Bacillati</taxon>
        <taxon>Bacillota</taxon>
        <taxon>Bacilli</taxon>
        <taxon>Bacillales</taxon>
        <taxon>Paenibacillaceae</taxon>
        <taxon>Paenibacillus</taxon>
    </lineage>
</organism>
<dbReference type="SUPFAM" id="SSF46785">
    <property type="entry name" value="Winged helix' DNA-binding domain"/>
    <property type="match status" value="1"/>
</dbReference>